<dbReference type="InterPro" id="IPR051335">
    <property type="entry name" value="Alanyl-tRNA_Editing_Enzymes"/>
</dbReference>
<dbReference type="PANTHER" id="PTHR43462:SF1">
    <property type="entry name" value="ALANYL-TRNA EDITING PROTEIN AARSD1"/>
    <property type="match status" value="1"/>
</dbReference>
<evidence type="ECO:0000256" key="14">
    <source>
        <dbReference type="ARBA" id="ARBA00023146"/>
    </source>
</evidence>
<dbReference type="GO" id="GO:0046872">
    <property type="term" value="F:metal ion binding"/>
    <property type="evidence" value="ECO:0007669"/>
    <property type="project" value="UniProtKB-KW"/>
</dbReference>
<keyword evidence="7" id="KW-0436">Ligase</keyword>
<gene>
    <name evidence="18" type="ORF">SAMN03080606_00575</name>
</gene>
<evidence type="ECO:0000313" key="19">
    <source>
        <dbReference type="Proteomes" id="UP000198636"/>
    </source>
</evidence>
<dbReference type="STRING" id="1120976.SAMN03080606_00575"/>
<evidence type="ECO:0000256" key="15">
    <source>
        <dbReference type="ARBA" id="ARBA00032577"/>
    </source>
</evidence>
<evidence type="ECO:0000256" key="8">
    <source>
        <dbReference type="ARBA" id="ARBA00022723"/>
    </source>
</evidence>
<keyword evidence="8" id="KW-0479">Metal-binding</keyword>
<evidence type="ECO:0000256" key="4">
    <source>
        <dbReference type="ARBA" id="ARBA00013168"/>
    </source>
</evidence>
<dbReference type="Gene3D" id="2.40.30.130">
    <property type="match status" value="1"/>
</dbReference>
<name>A0A1G5C032_9FIRM</name>
<dbReference type="Gene3D" id="3.10.310.40">
    <property type="match status" value="1"/>
</dbReference>
<keyword evidence="16" id="KW-0175">Coiled coil</keyword>
<dbReference type="EMBL" id="FMUS01000002">
    <property type="protein sequence ID" value="SCX95686.1"/>
    <property type="molecule type" value="Genomic_DNA"/>
</dbReference>
<comment type="subcellular location">
    <subcellularLocation>
        <location evidence="2">Cytoplasm</location>
    </subcellularLocation>
</comment>
<dbReference type="GO" id="GO:0006419">
    <property type="term" value="P:alanyl-tRNA aminoacylation"/>
    <property type="evidence" value="ECO:0007669"/>
    <property type="project" value="InterPro"/>
</dbReference>
<dbReference type="InterPro" id="IPR012947">
    <property type="entry name" value="tRNA_SAD"/>
</dbReference>
<evidence type="ECO:0000256" key="2">
    <source>
        <dbReference type="ARBA" id="ARBA00004496"/>
    </source>
</evidence>
<proteinExistence type="inferred from homology"/>
<evidence type="ECO:0000256" key="9">
    <source>
        <dbReference type="ARBA" id="ARBA00022741"/>
    </source>
</evidence>
<dbReference type="GO" id="GO:0000049">
    <property type="term" value="F:tRNA binding"/>
    <property type="evidence" value="ECO:0007669"/>
    <property type="project" value="UniProtKB-KW"/>
</dbReference>
<keyword evidence="9" id="KW-0547">Nucleotide-binding</keyword>
<comment type="similarity">
    <text evidence="3">Belongs to the class-II aminoacyl-tRNA synthetase family.</text>
</comment>
<reference evidence="18 19" key="1">
    <citation type="submission" date="2016-10" db="EMBL/GenBank/DDBJ databases">
        <authorList>
            <person name="de Groot N.N."/>
        </authorList>
    </citation>
    <scope>NUCLEOTIDE SEQUENCE [LARGE SCALE GENOMIC DNA]</scope>
    <source>
        <strain evidence="18 19">DSM 18978</strain>
    </source>
</reference>
<dbReference type="PANTHER" id="PTHR43462">
    <property type="entry name" value="ALANYL-TRNA EDITING PROTEIN"/>
    <property type="match status" value="1"/>
</dbReference>
<dbReference type="PROSITE" id="PS50860">
    <property type="entry name" value="AA_TRNA_LIGASE_II_ALA"/>
    <property type="match status" value="1"/>
</dbReference>
<dbReference type="SMART" id="SM00863">
    <property type="entry name" value="tRNA_SAD"/>
    <property type="match status" value="1"/>
</dbReference>
<evidence type="ECO:0000256" key="5">
    <source>
        <dbReference type="ARBA" id="ARBA00017959"/>
    </source>
</evidence>
<keyword evidence="6" id="KW-0820">tRNA-binding</keyword>
<keyword evidence="11" id="KW-0067">ATP-binding</keyword>
<dbReference type="SUPFAM" id="SSF55186">
    <property type="entry name" value="ThrRS/AlaRS common domain"/>
    <property type="match status" value="1"/>
</dbReference>
<accession>A0A1G5C032</accession>
<evidence type="ECO:0000256" key="11">
    <source>
        <dbReference type="ARBA" id="ARBA00022840"/>
    </source>
</evidence>
<evidence type="ECO:0000256" key="13">
    <source>
        <dbReference type="ARBA" id="ARBA00022917"/>
    </source>
</evidence>
<keyword evidence="10" id="KW-0862">Zinc</keyword>
<evidence type="ECO:0000256" key="1">
    <source>
        <dbReference type="ARBA" id="ARBA00001947"/>
    </source>
</evidence>
<organism evidence="18 19">
    <name type="scientific">Alkaliphilus peptidifermentans DSM 18978</name>
    <dbReference type="NCBI Taxonomy" id="1120976"/>
    <lineage>
        <taxon>Bacteria</taxon>
        <taxon>Bacillati</taxon>
        <taxon>Bacillota</taxon>
        <taxon>Clostridia</taxon>
        <taxon>Peptostreptococcales</taxon>
        <taxon>Natronincolaceae</taxon>
        <taxon>Alkaliphilus</taxon>
    </lineage>
</organism>
<dbReference type="InterPro" id="IPR009000">
    <property type="entry name" value="Transl_B-barrel_sf"/>
</dbReference>
<evidence type="ECO:0000256" key="6">
    <source>
        <dbReference type="ARBA" id="ARBA00022555"/>
    </source>
</evidence>
<evidence type="ECO:0000313" key="18">
    <source>
        <dbReference type="EMBL" id="SCX95686.1"/>
    </source>
</evidence>
<keyword evidence="12" id="KW-0694">RNA-binding</keyword>
<keyword evidence="19" id="KW-1185">Reference proteome</keyword>
<evidence type="ECO:0000259" key="17">
    <source>
        <dbReference type="PROSITE" id="PS50860"/>
    </source>
</evidence>
<dbReference type="Pfam" id="PF07973">
    <property type="entry name" value="tRNA_SAD"/>
    <property type="match status" value="1"/>
</dbReference>
<dbReference type="Proteomes" id="UP000198636">
    <property type="component" value="Unassembled WGS sequence"/>
</dbReference>
<evidence type="ECO:0000256" key="7">
    <source>
        <dbReference type="ARBA" id="ARBA00022598"/>
    </source>
</evidence>
<dbReference type="InterPro" id="IPR018163">
    <property type="entry name" value="Thr/Ala-tRNA-synth_IIc_edit"/>
</dbReference>
<dbReference type="FunFam" id="3.10.310.40:FF:000001">
    <property type="entry name" value="Alanine--tRNA ligase"/>
    <property type="match status" value="1"/>
</dbReference>
<dbReference type="GO" id="GO:0004813">
    <property type="term" value="F:alanine-tRNA ligase activity"/>
    <property type="evidence" value="ECO:0007669"/>
    <property type="project" value="UniProtKB-EC"/>
</dbReference>
<protein>
    <recommendedName>
        <fullName evidence="5">Alanine--tRNA ligase</fullName>
        <ecNumber evidence="4">6.1.1.7</ecNumber>
    </recommendedName>
    <alternativeName>
        <fullName evidence="15">Alanyl-tRNA synthetase</fullName>
    </alternativeName>
</protein>
<dbReference type="GO" id="GO:0005737">
    <property type="term" value="C:cytoplasm"/>
    <property type="evidence" value="ECO:0007669"/>
    <property type="project" value="UniProtKB-SubCell"/>
</dbReference>
<sequence>MKLYFSDIIIDSKLVKYGVKQLTRKLFWEDPYLASFSTTIVSINDDVENAGSYLVELAETAFYPEGGGQPWDEGQIGDANVTYVFEKNDKIYHRVDILPTKKEQVECKINWERRFDFMQQHLGQHILSSRFHKLFNARTIGFHLGKDTVTIDLLKDSFTVEEFQRVEEEANHIIHLNLPVFSLYPSDEELDSLPLRKAPKVEDNIRLVEVKNTDYSPCGGTHPSRTGEVGIIKIRKWEKMRGNVRVEFVCGLRAVMDSWGKYQQFNSITNLLSVGDTEAFEAVEKIHADNKRMNKQLNQLKKSLLEYQIKDYYSSADKIKDYSLVVKVFDNVDMKYLQQVASLLNQYPKTIALLAARNDKAQVVFTRSKELKIDINQLFKEVISLIDGKGGGSEVTAQGGGSNISNLEGLMDAAVLKLKHEYIK</sequence>
<dbReference type="GO" id="GO:0005524">
    <property type="term" value="F:ATP binding"/>
    <property type="evidence" value="ECO:0007669"/>
    <property type="project" value="UniProtKB-KW"/>
</dbReference>
<evidence type="ECO:0000256" key="12">
    <source>
        <dbReference type="ARBA" id="ARBA00022884"/>
    </source>
</evidence>
<evidence type="ECO:0000256" key="3">
    <source>
        <dbReference type="ARBA" id="ARBA00008226"/>
    </source>
</evidence>
<keyword evidence="13" id="KW-0648">Protein biosynthesis</keyword>
<feature type="domain" description="Alanyl-transfer RNA synthetases family profile" evidence="17">
    <location>
        <begin position="23"/>
        <end position="245"/>
    </location>
</feature>
<evidence type="ECO:0000256" key="10">
    <source>
        <dbReference type="ARBA" id="ARBA00022833"/>
    </source>
</evidence>
<feature type="coiled-coil region" evidence="16">
    <location>
        <begin position="283"/>
        <end position="310"/>
    </location>
</feature>
<dbReference type="SUPFAM" id="SSF50447">
    <property type="entry name" value="Translation proteins"/>
    <property type="match status" value="1"/>
</dbReference>
<dbReference type="InterPro" id="IPR018165">
    <property type="entry name" value="Ala-tRNA-synth_IIc_core"/>
</dbReference>
<dbReference type="EC" id="6.1.1.7" evidence="4"/>
<dbReference type="GO" id="GO:0002161">
    <property type="term" value="F:aminoacyl-tRNA deacylase activity"/>
    <property type="evidence" value="ECO:0007669"/>
    <property type="project" value="UniProtKB-ARBA"/>
</dbReference>
<dbReference type="Gene3D" id="3.30.980.10">
    <property type="entry name" value="Threonyl-trna Synthetase, Chain A, domain 2"/>
    <property type="match status" value="1"/>
</dbReference>
<dbReference type="InterPro" id="IPR003156">
    <property type="entry name" value="DHHA1_dom"/>
</dbReference>
<dbReference type="Pfam" id="PF02272">
    <property type="entry name" value="DHHA1"/>
    <property type="match status" value="1"/>
</dbReference>
<keyword evidence="14 18" id="KW-0030">Aminoacyl-tRNA synthetase</keyword>
<comment type="cofactor">
    <cofactor evidence="1">
        <name>Zn(2+)</name>
        <dbReference type="ChEBI" id="CHEBI:29105"/>
    </cofactor>
</comment>
<evidence type="ECO:0000256" key="16">
    <source>
        <dbReference type="SAM" id="Coils"/>
    </source>
</evidence>
<dbReference type="AlphaFoldDB" id="A0A1G5C032"/>